<organism evidence="1 2">
    <name type="scientific">Paenibacillus mesotrionivorans</name>
    <dbReference type="NCBI Taxonomy" id="3160968"/>
    <lineage>
        <taxon>Bacteria</taxon>
        <taxon>Bacillati</taxon>
        <taxon>Bacillota</taxon>
        <taxon>Bacilli</taxon>
        <taxon>Bacillales</taxon>
        <taxon>Paenibacillaceae</taxon>
        <taxon>Paenibacillus</taxon>
    </lineage>
</organism>
<name>A0ACC7NZK5_9BACL</name>
<comment type="caution">
    <text evidence="1">The sequence shown here is derived from an EMBL/GenBank/DDBJ whole genome shotgun (WGS) entry which is preliminary data.</text>
</comment>
<proteinExistence type="predicted"/>
<dbReference type="EMBL" id="JBJURJ010000012">
    <property type="protein sequence ID" value="MFM9330183.1"/>
    <property type="molecule type" value="Genomic_DNA"/>
</dbReference>
<keyword evidence="2" id="KW-1185">Reference proteome</keyword>
<evidence type="ECO:0000313" key="2">
    <source>
        <dbReference type="Proteomes" id="UP001631969"/>
    </source>
</evidence>
<sequence length="342" mass="35854">MHNSEILLHVTRGALVECLHRGHIAVTDSAGRILASAGNPEVFMFARSSMKPIQALPVLETGAAAAYGFTDAEIAILAASHNGEEFHTATVSSMLDKLGLDEHCLLCGPHAPYHAPSAACLAQAGIEPSELHNNCSGKHAGMLALALHLGADTGTYMDPAHPVQQRMLETVSLLSGYPAAKIVLGTDGCGVPVFGLPLVRLAAAYARLGELSRSPEQQPGRLSAAAKRIISAIAAHPGQLAGTGRYDTRLIEVTQGRLIGKMGAEGVFAVAAPELGLGLALKIEDGAQRAIYPAVTEALVQLGWLTGPESDALSGFHKPVVRNWKGTEVGEILPVFRLRQEG</sequence>
<accession>A0ACC7NZK5</accession>
<dbReference type="Proteomes" id="UP001631969">
    <property type="component" value="Unassembled WGS sequence"/>
</dbReference>
<gene>
    <name evidence="1" type="ORF">ACI1P1_17930</name>
</gene>
<reference evidence="1" key="1">
    <citation type="submission" date="2024-12" db="EMBL/GenBank/DDBJ databases">
        <authorList>
            <person name="Wu N."/>
        </authorList>
    </citation>
    <scope>NUCLEOTIDE SEQUENCE</scope>
    <source>
        <strain evidence="1">P15</strain>
    </source>
</reference>
<evidence type="ECO:0000313" key="1">
    <source>
        <dbReference type="EMBL" id="MFM9330183.1"/>
    </source>
</evidence>
<protein>
    <submittedName>
        <fullName evidence="1">Asparaginase</fullName>
    </submittedName>
</protein>